<dbReference type="EMBL" id="AP027081">
    <property type="protein sequence ID" value="BDU78389.1"/>
    <property type="molecule type" value="Genomic_DNA"/>
</dbReference>
<evidence type="ECO:0000256" key="3">
    <source>
        <dbReference type="ARBA" id="ARBA00012438"/>
    </source>
</evidence>
<dbReference type="GO" id="GO:0005886">
    <property type="term" value="C:plasma membrane"/>
    <property type="evidence" value="ECO:0007669"/>
    <property type="project" value="UniProtKB-SubCell"/>
</dbReference>
<dbReference type="InterPro" id="IPR003594">
    <property type="entry name" value="HATPase_dom"/>
</dbReference>
<dbReference type="KEGG" id="msea:METESE_33470"/>
<proteinExistence type="predicted"/>
<dbReference type="PRINTS" id="PR00344">
    <property type="entry name" value="BCTRLSENSOR"/>
</dbReference>
<feature type="domain" description="Histidine kinase" evidence="13">
    <location>
        <begin position="262"/>
        <end position="476"/>
    </location>
</feature>
<dbReference type="Gene3D" id="3.30.565.10">
    <property type="entry name" value="Histidine kinase-like ATPase, C-terminal domain"/>
    <property type="match status" value="1"/>
</dbReference>
<feature type="transmembrane region" description="Helical" evidence="12">
    <location>
        <begin position="6"/>
        <end position="26"/>
    </location>
</feature>
<dbReference type="GO" id="GO:0000155">
    <property type="term" value="F:phosphorelay sensor kinase activity"/>
    <property type="evidence" value="ECO:0007669"/>
    <property type="project" value="InterPro"/>
</dbReference>
<dbReference type="InterPro" id="IPR036890">
    <property type="entry name" value="HATPase_C_sf"/>
</dbReference>
<evidence type="ECO:0000256" key="11">
    <source>
        <dbReference type="ARBA" id="ARBA00023136"/>
    </source>
</evidence>
<evidence type="ECO:0000256" key="9">
    <source>
        <dbReference type="ARBA" id="ARBA00022989"/>
    </source>
</evidence>
<evidence type="ECO:0000256" key="2">
    <source>
        <dbReference type="ARBA" id="ARBA00004651"/>
    </source>
</evidence>
<evidence type="ECO:0000256" key="12">
    <source>
        <dbReference type="SAM" id="Phobius"/>
    </source>
</evidence>
<keyword evidence="7 12" id="KW-0812">Transmembrane</keyword>
<comment type="catalytic activity">
    <reaction evidence="1">
        <text>ATP + protein L-histidine = ADP + protein N-phospho-L-histidine.</text>
        <dbReference type="EC" id="2.7.13.3"/>
    </reaction>
</comment>
<dbReference type="Proteomes" id="UP001228113">
    <property type="component" value="Chromosome"/>
</dbReference>
<evidence type="ECO:0000313" key="15">
    <source>
        <dbReference type="EMBL" id="BDU78389.1"/>
    </source>
</evidence>
<dbReference type="SUPFAM" id="SSF55874">
    <property type="entry name" value="ATPase domain of HSP90 chaperone/DNA topoisomerase II/histidine kinase"/>
    <property type="match status" value="1"/>
</dbReference>
<evidence type="ECO:0000256" key="10">
    <source>
        <dbReference type="ARBA" id="ARBA00023012"/>
    </source>
</evidence>
<evidence type="ECO:0000256" key="4">
    <source>
        <dbReference type="ARBA" id="ARBA00022475"/>
    </source>
</evidence>
<feature type="transmembrane region" description="Helical" evidence="12">
    <location>
        <begin position="187"/>
        <end position="206"/>
    </location>
</feature>
<dbReference type="InterPro" id="IPR050428">
    <property type="entry name" value="TCS_sensor_his_kinase"/>
</dbReference>
<dbReference type="SUPFAM" id="SSF47384">
    <property type="entry name" value="Homodimeric domain of signal transducing histidine kinase"/>
    <property type="match status" value="1"/>
</dbReference>
<name>A0AA48GY21_9BACT</name>
<dbReference type="PANTHER" id="PTHR45436">
    <property type="entry name" value="SENSOR HISTIDINE KINASE YKOH"/>
    <property type="match status" value="1"/>
</dbReference>
<evidence type="ECO:0000256" key="8">
    <source>
        <dbReference type="ARBA" id="ARBA00022777"/>
    </source>
</evidence>
<evidence type="ECO:0000256" key="5">
    <source>
        <dbReference type="ARBA" id="ARBA00022553"/>
    </source>
</evidence>
<dbReference type="PROSITE" id="PS50109">
    <property type="entry name" value="HIS_KIN"/>
    <property type="match status" value="1"/>
</dbReference>
<gene>
    <name evidence="15" type="primary">creC</name>
    <name evidence="15" type="ORF">METESE_33470</name>
</gene>
<dbReference type="InterPro" id="IPR005467">
    <property type="entry name" value="His_kinase_dom"/>
</dbReference>
<keyword evidence="9 12" id="KW-1133">Transmembrane helix</keyword>
<keyword evidence="6" id="KW-0808">Transferase</keyword>
<accession>A0AA48GY21</accession>
<keyword evidence="10" id="KW-0902">Two-component regulatory system</keyword>
<dbReference type="SMART" id="SM00304">
    <property type="entry name" value="HAMP"/>
    <property type="match status" value="1"/>
</dbReference>
<dbReference type="Pfam" id="PF00512">
    <property type="entry name" value="HisKA"/>
    <property type="match status" value="1"/>
</dbReference>
<evidence type="ECO:0000259" key="14">
    <source>
        <dbReference type="PROSITE" id="PS50885"/>
    </source>
</evidence>
<dbReference type="SUPFAM" id="SSF103190">
    <property type="entry name" value="Sensory domain-like"/>
    <property type="match status" value="1"/>
</dbReference>
<organism evidence="15 16">
    <name type="scientific">Mesoterricola sediminis</name>
    <dbReference type="NCBI Taxonomy" id="2927980"/>
    <lineage>
        <taxon>Bacteria</taxon>
        <taxon>Pseudomonadati</taxon>
        <taxon>Acidobacteriota</taxon>
        <taxon>Holophagae</taxon>
        <taxon>Holophagales</taxon>
        <taxon>Holophagaceae</taxon>
        <taxon>Mesoterricola</taxon>
    </lineage>
</organism>
<keyword evidence="16" id="KW-1185">Reference proteome</keyword>
<dbReference type="InterPro" id="IPR003660">
    <property type="entry name" value="HAMP_dom"/>
</dbReference>
<dbReference type="Pfam" id="PF02518">
    <property type="entry name" value="HATPase_c"/>
    <property type="match status" value="1"/>
</dbReference>
<evidence type="ECO:0000259" key="13">
    <source>
        <dbReference type="PROSITE" id="PS50109"/>
    </source>
</evidence>
<dbReference type="NCBIfam" id="NF008312">
    <property type="entry name" value="PRK11100.1"/>
    <property type="match status" value="1"/>
</dbReference>
<keyword evidence="11 12" id="KW-0472">Membrane</keyword>
<dbReference type="AlphaFoldDB" id="A0AA48GY21"/>
<dbReference type="InterPro" id="IPR036097">
    <property type="entry name" value="HisK_dim/P_sf"/>
</dbReference>
<dbReference type="EC" id="2.7.13.3" evidence="3"/>
<dbReference type="PANTHER" id="PTHR45436:SF10">
    <property type="entry name" value="HISTIDINE KINASE"/>
    <property type="match status" value="1"/>
</dbReference>
<evidence type="ECO:0000256" key="7">
    <source>
        <dbReference type="ARBA" id="ARBA00022692"/>
    </source>
</evidence>
<feature type="domain" description="HAMP" evidence="14">
    <location>
        <begin position="204"/>
        <end position="255"/>
    </location>
</feature>
<dbReference type="InterPro" id="IPR029151">
    <property type="entry name" value="Sensor-like_sf"/>
</dbReference>
<protein>
    <recommendedName>
        <fullName evidence="3">histidine kinase</fullName>
        <ecNumber evidence="3">2.7.13.3</ecNumber>
    </recommendedName>
</protein>
<dbReference type="PROSITE" id="PS50885">
    <property type="entry name" value="HAMP"/>
    <property type="match status" value="1"/>
</dbReference>
<keyword evidence="5" id="KW-0597">Phosphoprotein</keyword>
<dbReference type="Pfam" id="PF00672">
    <property type="entry name" value="HAMP"/>
    <property type="match status" value="1"/>
</dbReference>
<dbReference type="InterPro" id="IPR003661">
    <property type="entry name" value="HisK_dim/P_dom"/>
</dbReference>
<comment type="subcellular location">
    <subcellularLocation>
        <location evidence="2">Cell membrane</location>
        <topology evidence="2">Multi-pass membrane protein</topology>
    </subcellularLocation>
</comment>
<dbReference type="InterPro" id="IPR004358">
    <property type="entry name" value="Sig_transdc_His_kin-like_C"/>
</dbReference>
<dbReference type="SMART" id="SM00388">
    <property type="entry name" value="HisKA"/>
    <property type="match status" value="1"/>
</dbReference>
<dbReference type="SMART" id="SM00387">
    <property type="entry name" value="HATPase_c"/>
    <property type="match status" value="1"/>
</dbReference>
<evidence type="ECO:0000256" key="1">
    <source>
        <dbReference type="ARBA" id="ARBA00000085"/>
    </source>
</evidence>
<dbReference type="Gene3D" id="1.10.287.130">
    <property type="match status" value="1"/>
</dbReference>
<reference evidence="15" key="1">
    <citation type="journal article" date="2023" name="Int. J. Syst. Evol. Microbiol.">
        <title>Mesoterricola silvestris gen. nov., sp. nov., Mesoterricola sediminis sp. nov., Geothrix oryzae sp. nov., Geothrix edaphica sp. nov., Geothrix rubra sp. nov., and Geothrix limicola sp. nov., six novel members of Acidobacteriota isolated from soils.</title>
        <authorList>
            <person name="Itoh H."/>
            <person name="Sugisawa Y."/>
            <person name="Mise K."/>
            <person name="Xu Z."/>
            <person name="Kuniyasu M."/>
            <person name="Ushijima N."/>
            <person name="Kawano K."/>
            <person name="Kobayashi E."/>
            <person name="Shiratori Y."/>
            <person name="Masuda Y."/>
            <person name="Senoo K."/>
        </authorList>
    </citation>
    <scope>NUCLEOTIDE SEQUENCE</scope>
    <source>
        <strain evidence="15">W786</strain>
    </source>
</reference>
<dbReference type="CDD" id="cd00082">
    <property type="entry name" value="HisKA"/>
    <property type="match status" value="1"/>
</dbReference>
<evidence type="ECO:0000313" key="16">
    <source>
        <dbReference type="Proteomes" id="UP001228113"/>
    </source>
</evidence>
<keyword evidence="8 15" id="KW-0418">Kinase</keyword>
<keyword evidence="4" id="KW-1003">Cell membrane</keyword>
<dbReference type="RefSeq" id="WP_316410688.1">
    <property type="nucleotide sequence ID" value="NZ_AP027081.1"/>
</dbReference>
<sequence>MRLGIRLLLGVFLIAGLSAWFVLSIFSKEVKPGVRQGMEVALVDTANLLAEFAAEDLAAGRIERGRLAEAVARYRTRQVRASIWGLTKARMDFQVYVTDGAGIVRYDSEGAAVGRDYSRWTDVGRTLQGAYGARATRMDPADPRTSAMYVGAPVLRDGRVLGVLTVISPTASVQPYARRSEHRIRSAGLVLLGASLFIGAVLTWWLTRDVARLRSYARTAGSGGRTPLPALGSPELRELGEALESMRTRLDGRAYVERYVHTLTHEMKSPLSAIRGAAELLREPLPEADRARFADNVLEQARRMRALVDRMLALAELQHRQGLHNPAQVDLRDLAERAAAARRPQAEARGLGLRVVGEGAAPVRGEAFLLEQAVGNLVDNALSFAPAGSQVVLAVERRPGSVRITVRDAGPGLPDFALDKVFTPFFSLARPDGATRGTGLGLCFVREIAELHGGSAALVNAPGGGALATLALPATSAPGTAGD</sequence>
<evidence type="ECO:0000256" key="6">
    <source>
        <dbReference type="ARBA" id="ARBA00022679"/>
    </source>
</evidence>